<reference evidence="7 8" key="1">
    <citation type="submission" date="2024-02" db="EMBL/GenBank/DDBJ databases">
        <title>De novo assembly and annotation of 12 fungi associated with fruit tree decline syndrome in Ontario, Canada.</title>
        <authorList>
            <person name="Sulman M."/>
            <person name="Ellouze W."/>
            <person name="Ilyukhin E."/>
        </authorList>
    </citation>
    <scope>NUCLEOTIDE SEQUENCE [LARGE SCALE GENOMIC DNA]</scope>
    <source>
        <strain evidence="7 8">M42-189</strain>
    </source>
</reference>
<name>A0ABR3QNI6_9PLEO</name>
<dbReference type="InterPro" id="IPR051089">
    <property type="entry name" value="prtT"/>
</dbReference>
<dbReference type="Proteomes" id="UP001521785">
    <property type="component" value="Unassembled WGS sequence"/>
</dbReference>
<organism evidence="7 8">
    <name type="scientific">Paraconiothyrium brasiliense</name>
    <dbReference type="NCBI Taxonomy" id="300254"/>
    <lineage>
        <taxon>Eukaryota</taxon>
        <taxon>Fungi</taxon>
        <taxon>Dikarya</taxon>
        <taxon>Ascomycota</taxon>
        <taxon>Pezizomycotina</taxon>
        <taxon>Dothideomycetes</taxon>
        <taxon>Pleosporomycetidae</taxon>
        <taxon>Pleosporales</taxon>
        <taxon>Massarineae</taxon>
        <taxon>Didymosphaeriaceae</taxon>
        <taxon>Paraconiothyrium</taxon>
    </lineage>
</organism>
<proteinExistence type="predicted"/>
<evidence type="ECO:0000256" key="5">
    <source>
        <dbReference type="ARBA" id="ARBA00023242"/>
    </source>
</evidence>
<evidence type="ECO:0000256" key="4">
    <source>
        <dbReference type="ARBA" id="ARBA00023163"/>
    </source>
</evidence>
<accession>A0ABR3QNI6</accession>
<dbReference type="PANTHER" id="PTHR31845">
    <property type="entry name" value="FINGER DOMAIN PROTEIN, PUTATIVE-RELATED"/>
    <property type="match status" value="1"/>
</dbReference>
<protein>
    <submittedName>
        <fullName evidence="7">Uncharacterized protein</fullName>
    </submittedName>
</protein>
<keyword evidence="2" id="KW-0805">Transcription regulation</keyword>
<keyword evidence="5" id="KW-0539">Nucleus</keyword>
<comment type="caution">
    <text evidence="7">The sequence shown here is derived from an EMBL/GenBank/DDBJ whole genome shotgun (WGS) entry which is preliminary data.</text>
</comment>
<keyword evidence="8" id="KW-1185">Reference proteome</keyword>
<evidence type="ECO:0000256" key="1">
    <source>
        <dbReference type="ARBA" id="ARBA00004123"/>
    </source>
</evidence>
<sequence>MSLAPPTDNDGGSLRTTNGDLLLSKTCQNCFSCARLGKQCVFRPAKRRDNSAKRDSRIQALEAQVRDLLRLQNPSYTIQQPLPEGSVSTQSSPPSDGDVIDEEIVSMETANTLVEVYKSEMMPHFPFIIVPSHETGTSLRHEKPFLFLAMLSVASFHDLAAQEKLGNRFKTMVTDKVLYGGDDCLKLEYLQGLMVVLAW</sequence>
<evidence type="ECO:0000256" key="6">
    <source>
        <dbReference type="SAM" id="MobiDB-lite"/>
    </source>
</evidence>
<evidence type="ECO:0000256" key="2">
    <source>
        <dbReference type="ARBA" id="ARBA00023015"/>
    </source>
</evidence>
<feature type="region of interest" description="Disordered" evidence="6">
    <location>
        <begin position="78"/>
        <end position="98"/>
    </location>
</feature>
<dbReference type="PANTHER" id="PTHR31845:SF37">
    <property type="entry name" value="TRANSCRIPTION FACTOR DOMAIN-CONTAINING PROTEIN"/>
    <property type="match status" value="1"/>
</dbReference>
<comment type="subcellular location">
    <subcellularLocation>
        <location evidence="1">Nucleus</location>
    </subcellularLocation>
</comment>
<keyword evidence="3" id="KW-0238">DNA-binding</keyword>
<evidence type="ECO:0000313" key="8">
    <source>
        <dbReference type="Proteomes" id="UP001521785"/>
    </source>
</evidence>
<gene>
    <name evidence="7" type="ORF">SLS60_010442</name>
</gene>
<evidence type="ECO:0000313" key="7">
    <source>
        <dbReference type="EMBL" id="KAL1593710.1"/>
    </source>
</evidence>
<keyword evidence="4" id="KW-0804">Transcription</keyword>
<dbReference type="EMBL" id="JAKJXO020000018">
    <property type="protein sequence ID" value="KAL1593710.1"/>
    <property type="molecule type" value="Genomic_DNA"/>
</dbReference>
<evidence type="ECO:0000256" key="3">
    <source>
        <dbReference type="ARBA" id="ARBA00023125"/>
    </source>
</evidence>
<feature type="compositionally biased region" description="Polar residues" evidence="6">
    <location>
        <begin position="78"/>
        <end position="94"/>
    </location>
</feature>